<dbReference type="OrthoDB" id="270930at2759"/>
<evidence type="ECO:0000256" key="3">
    <source>
        <dbReference type="ARBA" id="ARBA00022692"/>
    </source>
</evidence>
<evidence type="ECO:0000256" key="4">
    <source>
        <dbReference type="ARBA" id="ARBA00022989"/>
    </source>
</evidence>
<evidence type="ECO:0000313" key="10">
    <source>
        <dbReference type="Proteomes" id="UP000008698"/>
    </source>
</evidence>
<dbReference type="GO" id="GO:0006888">
    <property type="term" value="P:endoplasmic reticulum to Golgi vesicle-mediated transport"/>
    <property type="evidence" value="ECO:0007669"/>
    <property type="project" value="UniProtKB-UniRule"/>
</dbReference>
<reference evidence="10" key="1">
    <citation type="journal article" date="2011" name="PLoS Pathog.">
        <title>Comparative genomics yields insights into niche adaptation of plant vascular wilt pathogens.</title>
        <authorList>
            <person name="Klosterman S.J."/>
            <person name="Subbarao K.V."/>
            <person name="Kang S."/>
            <person name="Veronese P."/>
            <person name="Gold S.E."/>
            <person name="Thomma B.P.H.J."/>
            <person name="Chen Z."/>
            <person name="Henrissat B."/>
            <person name="Lee Y.-H."/>
            <person name="Park J."/>
            <person name="Garcia-Pedrajas M.D."/>
            <person name="Barbara D.J."/>
            <person name="Anchieta A."/>
            <person name="de Jonge R."/>
            <person name="Santhanam P."/>
            <person name="Maruthachalam K."/>
            <person name="Atallah Z."/>
            <person name="Amyotte S.G."/>
            <person name="Paz Z."/>
            <person name="Inderbitzin P."/>
            <person name="Hayes R.J."/>
            <person name="Heiman D.I."/>
            <person name="Young S."/>
            <person name="Zeng Q."/>
            <person name="Engels R."/>
            <person name="Galagan J."/>
            <person name="Cuomo C.A."/>
            <person name="Dobinson K.F."/>
            <person name="Ma L.-J."/>
        </authorList>
    </citation>
    <scope>NUCLEOTIDE SEQUENCE [LARGE SCALE GENOMIC DNA]</scope>
    <source>
        <strain evidence="10">VaMs.102 / ATCC MYA-4576 / FGSC 10136</strain>
    </source>
</reference>
<name>C9SI29_VERA1</name>
<evidence type="ECO:0000256" key="1">
    <source>
        <dbReference type="ARBA" id="ARBA00004141"/>
    </source>
</evidence>
<protein>
    <recommendedName>
        <fullName evidence="6">Endoplasmic reticulum-Golgi intermediate compartment protein</fullName>
    </recommendedName>
</protein>
<dbReference type="Pfam" id="PF07970">
    <property type="entry name" value="COPIIcoated_ERV"/>
    <property type="match status" value="2"/>
</dbReference>
<dbReference type="Proteomes" id="UP000008698">
    <property type="component" value="Unassembled WGS sequence"/>
</dbReference>
<keyword evidence="3 6" id="KW-0812">Transmembrane</keyword>
<dbReference type="KEGG" id="val:VDBG_04711"/>
<keyword evidence="6" id="KW-0256">Endoplasmic reticulum</keyword>
<gene>
    <name evidence="9" type="ORF">VDBG_04711</name>
</gene>
<dbReference type="InterPro" id="IPR039542">
    <property type="entry name" value="Erv_N"/>
</dbReference>
<feature type="domain" description="Endoplasmic reticulum vesicle transporter N-terminal" evidence="8">
    <location>
        <begin position="8"/>
        <end position="96"/>
    </location>
</feature>
<keyword evidence="10" id="KW-1185">Reference proteome</keyword>
<sequence length="349" mass="38515">MAGKSRFTKLDAFTKTVDEARIRTSSGGIITIVSLFIVFWLAWGEWADYRRITLHPELIVDKGRGEKMEIHLNMTFPKMPCELLTLDVMDVSGEQQHGIVSGISKVRLRSQKDGGGVIDTKALSLHAADEAATHLAPDYCGDCYGAKAPANAVKQGCCNTCEEVREAYAQASWAFGKGENVEQCTREHYAERLDEQRAEGCRIEGGLRVNKVVGNFHLAPGRSFSNGNMHVHDLKNYWDAEIIHDFTHQIHALRFVLSDEPQAQLSGGDDSAEGHAERLHTRGGIPGVFFSYDISPMKVINREERSKSFTGFLTGLCAVIGGTLTVAAAVDRGMFEGSLRLKKIRSKDN</sequence>
<feature type="domain" description="Endoplasmic reticulum vesicle transporter C-terminal" evidence="7">
    <location>
        <begin position="143"/>
        <end position="258"/>
    </location>
</feature>
<comment type="function">
    <text evidence="6">Plays a role in transport between endoplasmic reticulum and Golgi.</text>
</comment>
<dbReference type="STRING" id="526221.C9SI29"/>
<feature type="domain" description="Endoplasmic reticulum vesicle transporter C-terminal" evidence="7">
    <location>
        <begin position="271"/>
        <end position="331"/>
    </location>
</feature>
<feature type="transmembrane region" description="Helical" evidence="6">
    <location>
        <begin position="20"/>
        <end position="43"/>
    </location>
</feature>
<evidence type="ECO:0000259" key="8">
    <source>
        <dbReference type="Pfam" id="PF13850"/>
    </source>
</evidence>
<dbReference type="GO" id="GO:0005789">
    <property type="term" value="C:endoplasmic reticulum membrane"/>
    <property type="evidence" value="ECO:0007669"/>
    <property type="project" value="UniProtKB-SubCell"/>
</dbReference>
<keyword evidence="6" id="KW-0931">ER-Golgi transport</keyword>
<keyword evidence="5 6" id="KW-0472">Membrane</keyword>
<keyword evidence="4 6" id="KW-1133">Transmembrane helix</keyword>
<evidence type="ECO:0000256" key="6">
    <source>
        <dbReference type="RuleBase" id="RU369013"/>
    </source>
</evidence>
<dbReference type="eggNOG" id="KOG2667">
    <property type="taxonomic scope" value="Eukaryota"/>
</dbReference>
<dbReference type="GO" id="GO:0033116">
    <property type="term" value="C:endoplasmic reticulum-Golgi intermediate compartment membrane"/>
    <property type="evidence" value="ECO:0007669"/>
    <property type="project" value="UniProtKB-SubCell"/>
</dbReference>
<dbReference type="InterPro" id="IPR045888">
    <property type="entry name" value="Erv"/>
</dbReference>
<proteinExistence type="inferred from homology"/>
<keyword evidence="6" id="KW-0333">Golgi apparatus</keyword>
<dbReference type="EMBL" id="DS985218">
    <property type="protein sequence ID" value="EEY18602.1"/>
    <property type="molecule type" value="Genomic_DNA"/>
</dbReference>
<dbReference type="RefSeq" id="XP_003005105.1">
    <property type="nucleotide sequence ID" value="XM_003005059.1"/>
</dbReference>
<comment type="similarity">
    <text evidence="2 6">Belongs to the ERGIC family.</text>
</comment>
<dbReference type="GO" id="GO:0030134">
    <property type="term" value="C:COPII-coated ER to Golgi transport vesicle"/>
    <property type="evidence" value="ECO:0007669"/>
    <property type="project" value="TreeGrafter"/>
</dbReference>
<accession>C9SI29</accession>
<organism evidence="10">
    <name type="scientific">Verticillium alfalfae (strain VaMs.102 / ATCC MYA-4576 / FGSC 10136)</name>
    <name type="common">Verticillium wilt of alfalfa</name>
    <name type="synonym">Verticillium albo-atrum</name>
    <dbReference type="NCBI Taxonomy" id="526221"/>
    <lineage>
        <taxon>Eukaryota</taxon>
        <taxon>Fungi</taxon>
        <taxon>Dikarya</taxon>
        <taxon>Ascomycota</taxon>
        <taxon>Pezizomycotina</taxon>
        <taxon>Sordariomycetes</taxon>
        <taxon>Hypocreomycetidae</taxon>
        <taxon>Glomerellales</taxon>
        <taxon>Plectosphaerellaceae</taxon>
        <taxon>Verticillium</taxon>
    </lineage>
</organism>
<dbReference type="HOGENOM" id="CLU_034705_1_0_1"/>
<keyword evidence="6" id="KW-0813">Transport</keyword>
<feature type="transmembrane region" description="Helical" evidence="6">
    <location>
        <begin position="309"/>
        <end position="330"/>
    </location>
</feature>
<dbReference type="PANTHER" id="PTHR10984:SF25">
    <property type="entry name" value="ENDOPLASMIC RETICULUM-GOLGI INTERMEDIATE COMPARTMENT PROTEIN 3"/>
    <property type="match status" value="1"/>
</dbReference>
<dbReference type="InterPro" id="IPR012936">
    <property type="entry name" value="Erv_C"/>
</dbReference>
<dbReference type="GO" id="GO:0000139">
    <property type="term" value="C:Golgi membrane"/>
    <property type="evidence" value="ECO:0007669"/>
    <property type="project" value="UniProtKB-SubCell"/>
</dbReference>
<dbReference type="AlphaFoldDB" id="C9SI29"/>
<dbReference type="GO" id="GO:0006890">
    <property type="term" value="P:retrograde vesicle-mediated transport, Golgi to endoplasmic reticulum"/>
    <property type="evidence" value="ECO:0007669"/>
    <property type="project" value="TreeGrafter"/>
</dbReference>
<dbReference type="Pfam" id="PF13850">
    <property type="entry name" value="ERGIC_N"/>
    <property type="match status" value="1"/>
</dbReference>
<dbReference type="OMA" id="QRHEGCR"/>
<dbReference type="GeneID" id="9530324"/>
<evidence type="ECO:0000256" key="5">
    <source>
        <dbReference type="ARBA" id="ARBA00023136"/>
    </source>
</evidence>
<evidence type="ECO:0000256" key="2">
    <source>
        <dbReference type="ARBA" id="ARBA00005648"/>
    </source>
</evidence>
<evidence type="ECO:0000313" key="9">
    <source>
        <dbReference type="EMBL" id="EEY18602.1"/>
    </source>
</evidence>
<evidence type="ECO:0000259" key="7">
    <source>
        <dbReference type="Pfam" id="PF07970"/>
    </source>
</evidence>
<dbReference type="PANTHER" id="PTHR10984">
    <property type="entry name" value="ENDOPLASMIC RETICULUM-GOLGI INTERMEDIATE COMPARTMENT PROTEIN"/>
    <property type="match status" value="1"/>
</dbReference>
<comment type="subcellular location">
    <subcellularLocation>
        <location evidence="6">Endoplasmic reticulum membrane</location>
        <topology evidence="6">Multi-pass membrane protein</topology>
    </subcellularLocation>
    <subcellularLocation>
        <location evidence="6">Endoplasmic reticulum-Golgi intermediate compartment membrane</location>
        <topology evidence="6">Multi-pass membrane protein</topology>
    </subcellularLocation>
    <subcellularLocation>
        <location evidence="6">Golgi apparatus membrane</location>
        <topology evidence="6">Multi-pass membrane protein</topology>
    </subcellularLocation>
    <subcellularLocation>
        <location evidence="1">Membrane</location>
        <topology evidence="1">Multi-pass membrane protein</topology>
    </subcellularLocation>
</comment>